<dbReference type="Pfam" id="PF00071">
    <property type="entry name" value="Ras"/>
    <property type="match status" value="1"/>
</dbReference>
<dbReference type="GO" id="GO:0003924">
    <property type="term" value="F:GTPase activity"/>
    <property type="evidence" value="ECO:0007669"/>
    <property type="project" value="InterPro"/>
</dbReference>
<dbReference type="SUPFAM" id="SSF52540">
    <property type="entry name" value="P-loop containing nucleoside triphosphate hydrolases"/>
    <property type="match status" value="1"/>
</dbReference>
<proteinExistence type="predicted"/>
<dbReference type="PANTHER" id="PTHR47978">
    <property type="match status" value="1"/>
</dbReference>
<dbReference type="Gene3D" id="3.40.50.300">
    <property type="entry name" value="P-loop containing nucleotide triphosphate hydrolases"/>
    <property type="match status" value="1"/>
</dbReference>
<evidence type="ECO:0000256" key="1">
    <source>
        <dbReference type="ARBA" id="ARBA00004112"/>
    </source>
</evidence>
<accession>A0A481Z7H2</accession>
<dbReference type="SMART" id="SM00173">
    <property type="entry name" value="RAS"/>
    <property type="match status" value="1"/>
</dbReference>
<dbReference type="CDD" id="cd00154">
    <property type="entry name" value="Rab"/>
    <property type="match status" value="1"/>
</dbReference>
<sequence>MDTKSLPIFKIVLVGNSHVGKSSIVERYCTKKFNLEHSSTIGAAMFVQKLLVEKDGKIRSITVHIWETGGQERFFALVPLYLRNADAILFVFDTSDRGHSLERLKTTWLKIVEDQIFSPALFFTVGNKIDLLSEEDFETLQESVNVQIALGELPESLSTVCYTSAKDNVGIDTLFNHIGKGFLSEAFLLEKWKYEEVHKAEDSNESTIQLDDVTIRKWYTCCTHHRLS</sequence>
<organism evidence="3">
    <name type="scientific">Pithovirus LCPAC304</name>
    <dbReference type="NCBI Taxonomy" id="2506594"/>
    <lineage>
        <taxon>Viruses</taxon>
        <taxon>Pithoviruses</taxon>
    </lineage>
</organism>
<reference evidence="3" key="1">
    <citation type="journal article" date="2019" name="MBio">
        <title>Virus Genomes from Deep Sea Sediments Expand the Ocean Megavirome and Support Independent Origins of Viral Gigantism.</title>
        <authorList>
            <person name="Backstrom D."/>
            <person name="Yutin N."/>
            <person name="Jorgensen S.L."/>
            <person name="Dharamshi J."/>
            <person name="Homa F."/>
            <person name="Zaremba-Niedwiedzka K."/>
            <person name="Spang A."/>
            <person name="Wolf Y.I."/>
            <person name="Koonin E.V."/>
            <person name="Ettema T.J."/>
        </authorList>
    </citation>
    <scope>NUCLEOTIDE SEQUENCE</scope>
</reference>
<dbReference type="EMBL" id="MK500565">
    <property type="protein sequence ID" value="QBK91707.1"/>
    <property type="molecule type" value="Genomic_DNA"/>
</dbReference>
<dbReference type="NCBIfam" id="TIGR00231">
    <property type="entry name" value="small_GTP"/>
    <property type="match status" value="1"/>
</dbReference>
<protein>
    <submittedName>
        <fullName evidence="3">Ras-related GTPase</fullName>
    </submittedName>
</protein>
<dbReference type="SMART" id="SM00175">
    <property type="entry name" value="RAB"/>
    <property type="match status" value="1"/>
</dbReference>
<comment type="subcellular location">
    <subcellularLocation>
        <location evidence="1">Host cell membrane</location>
        <topology evidence="1">Lipid-anchor</topology>
        <orientation evidence="1">Cytoplasmic side</orientation>
    </subcellularLocation>
</comment>
<dbReference type="InterPro" id="IPR001806">
    <property type="entry name" value="Small_GTPase"/>
</dbReference>
<name>A0A481Z7H2_9VIRU</name>
<dbReference type="GO" id="GO:0005525">
    <property type="term" value="F:GTP binding"/>
    <property type="evidence" value="ECO:0007669"/>
    <property type="project" value="InterPro"/>
</dbReference>
<dbReference type="GO" id="GO:0020002">
    <property type="term" value="C:host cell plasma membrane"/>
    <property type="evidence" value="ECO:0007669"/>
    <property type="project" value="UniProtKB-SubCell"/>
</dbReference>
<evidence type="ECO:0000256" key="2">
    <source>
        <dbReference type="ARBA" id="ARBA00022741"/>
    </source>
</evidence>
<gene>
    <name evidence="3" type="ORF">LCPAC304_00330</name>
</gene>
<dbReference type="PROSITE" id="PS51419">
    <property type="entry name" value="RAB"/>
    <property type="match status" value="1"/>
</dbReference>
<keyword evidence="2" id="KW-0547">Nucleotide-binding</keyword>
<dbReference type="InterPro" id="IPR027417">
    <property type="entry name" value="P-loop_NTPase"/>
</dbReference>
<evidence type="ECO:0000313" key="3">
    <source>
        <dbReference type="EMBL" id="QBK91707.1"/>
    </source>
</evidence>
<dbReference type="PRINTS" id="PR00449">
    <property type="entry name" value="RASTRNSFRMNG"/>
</dbReference>
<dbReference type="SMART" id="SM00174">
    <property type="entry name" value="RHO"/>
    <property type="match status" value="1"/>
</dbReference>
<dbReference type="InterPro" id="IPR005225">
    <property type="entry name" value="Small_GTP-bd"/>
</dbReference>